<accession>M2ZZG7</accession>
<dbReference type="HOGENOM" id="CLU_2224365_0_0_1"/>
<name>M2ZZG7_PSEFD</name>
<dbReference type="EMBL" id="KB446557">
    <property type="protein sequence ID" value="EME84299.1"/>
    <property type="molecule type" value="Genomic_DNA"/>
</dbReference>
<proteinExistence type="predicted"/>
<sequence>MFLVQTFHISRSRLPLHMDFAQILALNVFEGRNQPHPFSYAEEAGLRLRKLAWVGFSCDTTATNFATVKSCESSKQQCLGMIAGLGLEPKDETDPNDGMHCKSCTW</sequence>
<gene>
    <name evidence="1" type="ORF">MYCFIDRAFT_173316</name>
</gene>
<reference evidence="1 2" key="1">
    <citation type="journal article" date="2012" name="PLoS Pathog.">
        <title>Diverse lifestyles and strategies of plant pathogenesis encoded in the genomes of eighteen Dothideomycetes fungi.</title>
        <authorList>
            <person name="Ohm R.A."/>
            <person name="Feau N."/>
            <person name="Henrissat B."/>
            <person name="Schoch C.L."/>
            <person name="Horwitz B.A."/>
            <person name="Barry K.W."/>
            <person name="Condon B.J."/>
            <person name="Copeland A.C."/>
            <person name="Dhillon B."/>
            <person name="Glaser F."/>
            <person name="Hesse C.N."/>
            <person name="Kosti I."/>
            <person name="LaButti K."/>
            <person name="Lindquist E.A."/>
            <person name="Lucas S."/>
            <person name="Salamov A.A."/>
            <person name="Bradshaw R.E."/>
            <person name="Ciuffetti L."/>
            <person name="Hamelin R.C."/>
            <person name="Kema G.H.J."/>
            <person name="Lawrence C."/>
            <person name="Scott J.A."/>
            <person name="Spatafora J.W."/>
            <person name="Turgeon B.G."/>
            <person name="de Wit P.J.G.M."/>
            <person name="Zhong S."/>
            <person name="Goodwin S.B."/>
            <person name="Grigoriev I.V."/>
        </authorList>
    </citation>
    <scope>NUCLEOTIDE SEQUENCE [LARGE SCALE GENOMIC DNA]</scope>
    <source>
        <strain evidence="1 2">CIRAD86</strain>
    </source>
</reference>
<evidence type="ECO:0000313" key="2">
    <source>
        <dbReference type="Proteomes" id="UP000016932"/>
    </source>
</evidence>
<dbReference type="KEGG" id="pfj:MYCFIDRAFT_173316"/>
<evidence type="ECO:0000313" key="1">
    <source>
        <dbReference type="EMBL" id="EME84299.1"/>
    </source>
</evidence>
<protein>
    <submittedName>
        <fullName evidence="1">Uncharacterized protein</fullName>
    </submittedName>
</protein>
<organism evidence="1 2">
    <name type="scientific">Pseudocercospora fijiensis (strain CIRAD86)</name>
    <name type="common">Black leaf streak disease fungus</name>
    <name type="synonym">Mycosphaerella fijiensis</name>
    <dbReference type="NCBI Taxonomy" id="383855"/>
    <lineage>
        <taxon>Eukaryota</taxon>
        <taxon>Fungi</taxon>
        <taxon>Dikarya</taxon>
        <taxon>Ascomycota</taxon>
        <taxon>Pezizomycotina</taxon>
        <taxon>Dothideomycetes</taxon>
        <taxon>Dothideomycetidae</taxon>
        <taxon>Mycosphaerellales</taxon>
        <taxon>Mycosphaerellaceae</taxon>
        <taxon>Pseudocercospora</taxon>
    </lineage>
</organism>
<dbReference type="GeneID" id="19332968"/>
<dbReference type="RefSeq" id="XP_007924923.1">
    <property type="nucleotide sequence ID" value="XM_007926732.1"/>
</dbReference>
<dbReference type="AlphaFoldDB" id="M2ZZG7"/>
<dbReference type="Proteomes" id="UP000016932">
    <property type="component" value="Unassembled WGS sequence"/>
</dbReference>
<dbReference type="VEuPathDB" id="FungiDB:MYCFIDRAFT_173316"/>
<keyword evidence="2" id="KW-1185">Reference proteome</keyword>